<evidence type="ECO:0000259" key="1">
    <source>
        <dbReference type="Pfam" id="PF12146"/>
    </source>
</evidence>
<dbReference type="InterPro" id="IPR051044">
    <property type="entry name" value="MAG_DAG_Lipase"/>
</dbReference>
<proteinExistence type="predicted"/>
<comment type="caution">
    <text evidence="2">The sequence shown here is derived from an EMBL/GenBank/DDBJ whole genome shotgun (WGS) entry which is preliminary data.</text>
</comment>
<dbReference type="PRINTS" id="PR00111">
    <property type="entry name" value="ABHYDROLASE"/>
</dbReference>
<dbReference type="Gene3D" id="3.40.50.1820">
    <property type="entry name" value="alpha/beta hydrolase"/>
    <property type="match status" value="1"/>
</dbReference>
<dbReference type="Proteomes" id="UP000076400">
    <property type="component" value="Unassembled WGS sequence"/>
</dbReference>
<dbReference type="SUPFAM" id="SSF53474">
    <property type="entry name" value="alpha/beta-Hydrolases"/>
    <property type="match status" value="1"/>
</dbReference>
<dbReference type="EMBL" id="LPXN01000008">
    <property type="protein sequence ID" value="KZD12660.1"/>
    <property type="molecule type" value="Genomic_DNA"/>
</dbReference>
<keyword evidence="3" id="KW-1185">Reference proteome</keyword>
<accession>A0A154WGK3</accession>
<reference evidence="2 3" key="1">
    <citation type="submission" date="2015-12" db="EMBL/GenBank/DDBJ databases">
        <title>Genome sequence of Oceanibaculum pacificum MCCC 1A02656.</title>
        <authorList>
            <person name="Lu L."/>
            <person name="Lai Q."/>
            <person name="Shao Z."/>
            <person name="Qian P."/>
        </authorList>
    </citation>
    <scope>NUCLEOTIDE SEQUENCE [LARGE SCALE GENOMIC DNA]</scope>
    <source>
        <strain evidence="2 3">MCCC 1A02656</strain>
    </source>
</reference>
<dbReference type="InterPro" id="IPR029058">
    <property type="entry name" value="AB_hydrolase_fold"/>
</dbReference>
<evidence type="ECO:0000313" key="3">
    <source>
        <dbReference type="Proteomes" id="UP000076400"/>
    </source>
</evidence>
<gene>
    <name evidence="2" type="ORF">AUP43_15645</name>
</gene>
<evidence type="ECO:0000313" key="2">
    <source>
        <dbReference type="EMBL" id="KZD12660.1"/>
    </source>
</evidence>
<dbReference type="InterPro" id="IPR022742">
    <property type="entry name" value="Hydrolase_4"/>
</dbReference>
<dbReference type="PANTHER" id="PTHR11614">
    <property type="entry name" value="PHOSPHOLIPASE-RELATED"/>
    <property type="match status" value="1"/>
</dbReference>
<dbReference type="InterPro" id="IPR000073">
    <property type="entry name" value="AB_hydrolase_1"/>
</dbReference>
<dbReference type="STRING" id="580166.AUP43_15645"/>
<dbReference type="Pfam" id="PF12146">
    <property type="entry name" value="Hydrolase_4"/>
    <property type="match status" value="1"/>
</dbReference>
<feature type="domain" description="Serine aminopeptidase S33" evidence="1">
    <location>
        <begin position="100"/>
        <end position="336"/>
    </location>
</feature>
<dbReference type="AlphaFoldDB" id="A0A154WGK3"/>
<dbReference type="RefSeq" id="WP_067551615.1">
    <property type="nucleotide sequence ID" value="NZ_LPXN01000008.1"/>
</dbReference>
<name>A0A154WGK3_9PROT</name>
<sequence>MPIPVSDLGMPMALRLPFRLMIAVCLTSLAAVACVPSLAPVGTVPSEPSLSPAAPAPGRGVVADPAVLRALDVTAEHGRALMPDGMALPYDYYAPMHRPATGVIVALHGFNDYRGAYRLTGPALAATGQILYAYDQRGFGDAPYPGRWSGIARMTDDLRAMVALVRDRHPGLAVTILGHSMGGAVTLAALSGENPPRADRVILAAPAVWGRSTMPFYQTAALWVGAHTLPWMTVTGRGLGKLASDNLDMLRQLGRDPKVIKETRIEAIWGLVNLMDAALESSARLPVPALILYGDRDEIVPDAPICRMLRRLPLDRAESRRIAVYPEGWHMLMRDLNGPVVQRDIARWLDDPAAPLPSGAEVAQGWPRDLCGPGPFDALSAASAAARPR</sequence>
<protein>
    <recommendedName>
        <fullName evidence="1">Serine aminopeptidase S33 domain-containing protein</fullName>
    </recommendedName>
</protein>
<organism evidence="2 3">
    <name type="scientific">Oceanibaculum pacificum</name>
    <dbReference type="NCBI Taxonomy" id="580166"/>
    <lineage>
        <taxon>Bacteria</taxon>
        <taxon>Pseudomonadati</taxon>
        <taxon>Pseudomonadota</taxon>
        <taxon>Alphaproteobacteria</taxon>
        <taxon>Rhodospirillales</taxon>
        <taxon>Oceanibaculaceae</taxon>
        <taxon>Oceanibaculum</taxon>
    </lineage>
</organism>